<accession>A0A0H2MFZ7</accession>
<gene>
    <name evidence="1" type="ORF">WH96_06495</name>
</gene>
<protein>
    <submittedName>
        <fullName evidence="1">Uncharacterized protein</fullName>
    </submittedName>
</protein>
<dbReference type="EMBL" id="LAQL01000004">
    <property type="protein sequence ID" value="KLN61298.1"/>
    <property type="molecule type" value="Genomic_DNA"/>
</dbReference>
<dbReference type="Proteomes" id="UP000035444">
    <property type="component" value="Unassembled WGS sequence"/>
</dbReference>
<organism evidence="1 2">
    <name type="scientific">Kiloniella spongiae</name>
    <dbReference type="NCBI Taxonomy" id="1489064"/>
    <lineage>
        <taxon>Bacteria</taxon>
        <taxon>Pseudomonadati</taxon>
        <taxon>Pseudomonadota</taxon>
        <taxon>Alphaproteobacteria</taxon>
        <taxon>Rhodospirillales</taxon>
        <taxon>Kiloniellaceae</taxon>
        <taxon>Kiloniella</taxon>
    </lineage>
</organism>
<sequence>MPARVLSTLGAVNRKGKQGVTKGRKFLHLRLTKVTDNEIILKFKFIKNQEITMCYFLITK</sequence>
<evidence type="ECO:0000313" key="2">
    <source>
        <dbReference type="Proteomes" id="UP000035444"/>
    </source>
</evidence>
<keyword evidence="2" id="KW-1185">Reference proteome</keyword>
<proteinExistence type="predicted"/>
<evidence type="ECO:0000313" key="1">
    <source>
        <dbReference type="EMBL" id="KLN61298.1"/>
    </source>
</evidence>
<name>A0A0H2MFZ7_9PROT</name>
<comment type="caution">
    <text evidence="1">The sequence shown here is derived from an EMBL/GenBank/DDBJ whole genome shotgun (WGS) entry which is preliminary data.</text>
</comment>
<dbReference type="AlphaFoldDB" id="A0A0H2MFZ7"/>
<reference evidence="1 2" key="1">
    <citation type="submission" date="2015-03" db="EMBL/GenBank/DDBJ databases">
        <title>Genome Sequence of Kiloniella spongiae MEBiC09566, isolated from a marine sponge.</title>
        <authorList>
            <person name="Shao Z."/>
            <person name="Wang L."/>
            <person name="Li X."/>
        </authorList>
    </citation>
    <scope>NUCLEOTIDE SEQUENCE [LARGE SCALE GENOMIC DNA]</scope>
    <source>
        <strain evidence="1 2">MEBiC09566</strain>
    </source>
</reference>